<organism evidence="3 4">
    <name type="scientific">Saccharicrinis carchari</name>
    <dbReference type="NCBI Taxonomy" id="1168039"/>
    <lineage>
        <taxon>Bacteria</taxon>
        <taxon>Pseudomonadati</taxon>
        <taxon>Bacteroidota</taxon>
        <taxon>Bacteroidia</taxon>
        <taxon>Marinilabiliales</taxon>
        <taxon>Marinilabiliaceae</taxon>
        <taxon>Saccharicrinis</taxon>
    </lineage>
</organism>
<keyword evidence="4" id="KW-1185">Reference proteome</keyword>
<reference evidence="3 4" key="1">
    <citation type="submission" date="2017-05" db="EMBL/GenBank/DDBJ databases">
        <authorList>
            <person name="Varghese N."/>
            <person name="Submissions S."/>
        </authorList>
    </citation>
    <scope>NUCLEOTIDE SEQUENCE [LARGE SCALE GENOMIC DNA]</scope>
    <source>
        <strain evidence="3 4">DSM 27040</strain>
    </source>
</reference>
<dbReference type="RefSeq" id="WP_142532872.1">
    <property type="nucleotide sequence ID" value="NZ_FXTB01000003.1"/>
</dbReference>
<protein>
    <submittedName>
        <fullName evidence="3">Nucleotide-binding universal stress protein, UspA family</fullName>
    </submittedName>
</protein>
<dbReference type="SUPFAM" id="SSF52402">
    <property type="entry name" value="Adenine nucleotide alpha hydrolases-like"/>
    <property type="match status" value="2"/>
</dbReference>
<dbReference type="Proteomes" id="UP000319040">
    <property type="component" value="Unassembled WGS sequence"/>
</dbReference>
<dbReference type="InterPro" id="IPR006015">
    <property type="entry name" value="Universal_stress_UspA"/>
</dbReference>
<dbReference type="PRINTS" id="PR01438">
    <property type="entry name" value="UNVRSLSTRESS"/>
</dbReference>
<dbReference type="InterPro" id="IPR006016">
    <property type="entry name" value="UspA"/>
</dbReference>
<name>A0A521CJT9_SACCC</name>
<accession>A0A521CJT9</accession>
<evidence type="ECO:0000313" key="4">
    <source>
        <dbReference type="Proteomes" id="UP000319040"/>
    </source>
</evidence>
<comment type="similarity">
    <text evidence="1">Belongs to the universal stress protein A family.</text>
</comment>
<sequence>MIKFLIPINFAPYTINAVNYCRALVNRVKGEITLLYCYTKVVGENSEARVNKINSREDALAELQKLKKHILDSLPEKDNISVNMRVIDGYPEDVIVKFSEEYRPDLIVMGTKSKGETIKELLGSVTFDVIKKVSFPVMAVPNDYKLNIDKLTNILFINDFENCEYTSLHKLVRLVGAFDTKIHNVQHCPHGKDKIDPKLMKEYTEYMHSTYRNQNMICDYICDDDLIVSTQEYIDAHNIDLMAITRRKRNIISQILQPSRTKKILFNAEIPTLFFHQ</sequence>
<dbReference type="OrthoDB" id="1522603at2"/>
<dbReference type="AlphaFoldDB" id="A0A521CJT9"/>
<evidence type="ECO:0000256" key="1">
    <source>
        <dbReference type="ARBA" id="ARBA00008791"/>
    </source>
</evidence>
<dbReference type="EMBL" id="FXTB01000003">
    <property type="protein sequence ID" value="SMO59001.1"/>
    <property type="molecule type" value="Genomic_DNA"/>
</dbReference>
<gene>
    <name evidence="3" type="ORF">SAMN06265379_103157</name>
</gene>
<dbReference type="PANTHER" id="PTHR46268">
    <property type="entry name" value="STRESS RESPONSE PROTEIN NHAX"/>
    <property type="match status" value="1"/>
</dbReference>
<dbReference type="PANTHER" id="PTHR46268:SF6">
    <property type="entry name" value="UNIVERSAL STRESS PROTEIN UP12"/>
    <property type="match status" value="1"/>
</dbReference>
<feature type="domain" description="UspA" evidence="2">
    <location>
        <begin position="3"/>
        <end position="141"/>
    </location>
</feature>
<dbReference type="Pfam" id="PF00582">
    <property type="entry name" value="Usp"/>
    <property type="match status" value="1"/>
</dbReference>
<dbReference type="Gene3D" id="3.40.50.12370">
    <property type="match status" value="1"/>
</dbReference>
<proteinExistence type="inferred from homology"/>
<evidence type="ECO:0000313" key="3">
    <source>
        <dbReference type="EMBL" id="SMO59001.1"/>
    </source>
</evidence>
<dbReference type="CDD" id="cd00293">
    <property type="entry name" value="USP-like"/>
    <property type="match status" value="1"/>
</dbReference>
<evidence type="ECO:0000259" key="2">
    <source>
        <dbReference type="Pfam" id="PF00582"/>
    </source>
</evidence>